<accession>A0A285V4L2</accession>
<evidence type="ECO:0000256" key="1">
    <source>
        <dbReference type="SAM" id="MobiDB-lite"/>
    </source>
</evidence>
<gene>
    <name evidence="2" type="ORF">SAMN05660748_1234</name>
</gene>
<evidence type="ECO:0000313" key="2">
    <source>
        <dbReference type="EMBL" id="SOC48538.1"/>
    </source>
</evidence>
<keyword evidence="3" id="KW-1185">Reference proteome</keyword>
<organism evidence="2 3">
    <name type="scientific">Blastococcus aggregatus</name>
    <dbReference type="NCBI Taxonomy" id="38502"/>
    <lineage>
        <taxon>Bacteria</taxon>
        <taxon>Bacillati</taxon>
        <taxon>Actinomycetota</taxon>
        <taxon>Actinomycetes</taxon>
        <taxon>Geodermatophilales</taxon>
        <taxon>Geodermatophilaceae</taxon>
        <taxon>Blastococcus</taxon>
    </lineage>
</organism>
<proteinExistence type="predicted"/>
<evidence type="ECO:0000313" key="3">
    <source>
        <dbReference type="Proteomes" id="UP000219435"/>
    </source>
</evidence>
<dbReference type="AlphaFoldDB" id="A0A285V4L2"/>
<dbReference type="EMBL" id="OBQI01000002">
    <property type="protein sequence ID" value="SOC48538.1"/>
    <property type="molecule type" value="Genomic_DNA"/>
</dbReference>
<name>A0A285V4L2_9ACTN</name>
<protein>
    <submittedName>
        <fullName evidence="2">Uncharacterized protein</fullName>
    </submittedName>
</protein>
<dbReference type="Proteomes" id="UP000219435">
    <property type="component" value="Unassembled WGS sequence"/>
</dbReference>
<sequence length="161" mass="17918">MSNVPPVQLVLRDRGDGSEQLDAVENPLAKGPDELESDDASLHVPRLGTDAFVRLVAALSDRGFRVERFEFRDRRMHPVEGEEADEVSAKLRELISDGDVSGALRYLNREAEDIYIVAITVSEPSRRRFRLGRFGSITGNNSSPDELISALRVAWSKVRLG</sequence>
<reference evidence="3" key="1">
    <citation type="submission" date="2017-08" db="EMBL/GenBank/DDBJ databases">
        <authorList>
            <person name="Varghese N."/>
            <person name="Submissions S."/>
        </authorList>
    </citation>
    <scope>NUCLEOTIDE SEQUENCE [LARGE SCALE GENOMIC DNA]</scope>
    <source>
        <strain evidence="3">DSM 4725</strain>
    </source>
</reference>
<feature type="region of interest" description="Disordered" evidence="1">
    <location>
        <begin position="1"/>
        <end position="21"/>
    </location>
</feature>